<keyword evidence="1" id="KW-0812">Transmembrane</keyword>
<evidence type="ECO:0000313" key="3">
    <source>
        <dbReference type="EMBL" id="KAF5835310.1"/>
    </source>
</evidence>
<evidence type="ECO:0000313" key="4">
    <source>
        <dbReference type="Proteomes" id="UP000815325"/>
    </source>
</evidence>
<comment type="caution">
    <text evidence="3">The sequence shown here is derived from an EMBL/GenBank/DDBJ whole genome shotgun (WGS) entry which is preliminary data.</text>
</comment>
<name>A0ABQ7GL28_DUNSA</name>
<feature type="transmembrane region" description="Helical" evidence="1">
    <location>
        <begin position="142"/>
        <end position="159"/>
    </location>
</feature>
<sequence length="160" mass="16481">MMIMRSSTVLAVLAFFAGVSFIDAAGTASVTYDITNQSLVDALSQEDMASVESSAKNDFESAVLPGRTVTGVTINTDGDTTSAKFTVDIDQATDNKQAKTLLQAEAPGFVPTLQQFFAQYSSSVSTDNITVASVSAAVPARLGLGAVAAVMLGCSVLLLA</sequence>
<gene>
    <name evidence="3" type="ORF">DUNSADRAFT_7590</name>
</gene>
<feature type="signal peptide" evidence="2">
    <location>
        <begin position="1"/>
        <end position="24"/>
    </location>
</feature>
<accession>A0ABQ7GL28</accession>
<evidence type="ECO:0000256" key="2">
    <source>
        <dbReference type="SAM" id="SignalP"/>
    </source>
</evidence>
<reference evidence="3" key="1">
    <citation type="submission" date="2017-08" db="EMBL/GenBank/DDBJ databases">
        <authorList>
            <person name="Polle J.E."/>
            <person name="Barry K."/>
            <person name="Cushman J."/>
            <person name="Schmutz J."/>
            <person name="Tran D."/>
            <person name="Hathwaick L.T."/>
            <person name="Yim W.C."/>
            <person name="Jenkins J."/>
            <person name="Mckie-Krisberg Z.M."/>
            <person name="Prochnik S."/>
            <person name="Lindquist E."/>
            <person name="Dockter R.B."/>
            <person name="Adam C."/>
            <person name="Molina H."/>
            <person name="Bunkerborg J."/>
            <person name="Jin E."/>
            <person name="Buchheim M."/>
            <person name="Magnuson J."/>
        </authorList>
    </citation>
    <scope>NUCLEOTIDE SEQUENCE</scope>
    <source>
        <strain evidence="3">CCAP 19/18</strain>
    </source>
</reference>
<dbReference type="Proteomes" id="UP000815325">
    <property type="component" value="Unassembled WGS sequence"/>
</dbReference>
<organism evidence="3 4">
    <name type="scientific">Dunaliella salina</name>
    <name type="common">Green alga</name>
    <name type="synonym">Protococcus salinus</name>
    <dbReference type="NCBI Taxonomy" id="3046"/>
    <lineage>
        <taxon>Eukaryota</taxon>
        <taxon>Viridiplantae</taxon>
        <taxon>Chlorophyta</taxon>
        <taxon>core chlorophytes</taxon>
        <taxon>Chlorophyceae</taxon>
        <taxon>CS clade</taxon>
        <taxon>Chlamydomonadales</taxon>
        <taxon>Dunaliellaceae</taxon>
        <taxon>Dunaliella</taxon>
    </lineage>
</organism>
<proteinExistence type="predicted"/>
<feature type="chain" id="PRO_5046653619" evidence="2">
    <location>
        <begin position="25"/>
        <end position="160"/>
    </location>
</feature>
<dbReference type="EMBL" id="MU069712">
    <property type="protein sequence ID" value="KAF5835310.1"/>
    <property type="molecule type" value="Genomic_DNA"/>
</dbReference>
<keyword evidence="1" id="KW-1133">Transmembrane helix</keyword>
<keyword evidence="1" id="KW-0472">Membrane</keyword>
<keyword evidence="4" id="KW-1185">Reference proteome</keyword>
<protein>
    <submittedName>
        <fullName evidence="3">Uncharacterized protein</fullName>
    </submittedName>
</protein>
<evidence type="ECO:0000256" key="1">
    <source>
        <dbReference type="SAM" id="Phobius"/>
    </source>
</evidence>
<keyword evidence="2" id="KW-0732">Signal</keyword>